<gene>
    <name evidence="2" type="ORF">PCOR1329_LOCUS45131</name>
</gene>
<feature type="compositionally biased region" description="Low complexity" evidence="1">
    <location>
        <begin position="1"/>
        <end position="12"/>
    </location>
</feature>
<reference evidence="2" key="1">
    <citation type="submission" date="2023-10" db="EMBL/GenBank/DDBJ databases">
        <authorList>
            <person name="Chen Y."/>
            <person name="Shah S."/>
            <person name="Dougan E. K."/>
            <person name="Thang M."/>
            <person name="Chan C."/>
        </authorList>
    </citation>
    <scope>NUCLEOTIDE SEQUENCE [LARGE SCALE GENOMIC DNA]</scope>
</reference>
<sequence length="139" mass="14638">PASAPAAAVALPCRDPSAASSGDRAPRAELPKHLRRWADRGFSVVSSADAEQLNAWLRHGAEDGRGDARGAKGLDKKYIVQVVRDKATKGIGTLSLASSLTERDVKDAAVALAVKEGQLKSREESKGVQIARNVVSVRA</sequence>
<protein>
    <submittedName>
        <fullName evidence="2">Uncharacterized protein</fullName>
    </submittedName>
</protein>
<comment type="caution">
    <text evidence="2">The sequence shown here is derived from an EMBL/GenBank/DDBJ whole genome shotgun (WGS) entry which is preliminary data.</text>
</comment>
<keyword evidence="3" id="KW-1185">Reference proteome</keyword>
<evidence type="ECO:0000313" key="2">
    <source>
        <dbReference type="EMBL" id="CAK0853764.1"/>
    </source>
</evidence>
<feature type="region of interest" description="Disordered" evidence="1">
    <location>
        <begin position="1"/>
        <end position="28"/>
    </location>
</feature>
<feature type="non-terminal residue" evidence="2">
    <location>
        <position position="1"/>
    </location>
</feature>
<name>A0ABN9U4Z3_9DINO</name>
<accession>A0ABN9U4Z3</accession>
<organism evidence="2 3">
    <name type="scientific">Prorocentrum cordatum</name>
    <dbReference type="NCBI Taxonomy" id="2364126"/>
    <lineage>
        <taxon>Eukaryota</taxon>
        <taxon>Sar</taxon>
        <taxon>Alveolata</taxon>
        <taxon>Dinophyceae</taxon>
        <taxon>Prorocentrales</taxon>
        <taxon>Prorocentraceae</taxon>
        <taxon>Prorocentrum</taxon>
    </lineage>
</organism>
<evidence type="ECO:0000313" key="3">
    <source>
        <dbReference type="Proteomes" id="UP001189429"/>
    </source>
</evidence>
<dbReference type="Proteomes" id="UP001189429">
    <property type="component" value="Unassembled WGS sequence"/>
</dbReference>
<dbReference type="EMBL" id="CAUYUJ010015425">
    <property type="protein sequence ID" value="CAK0853764.1"/>
    <property type="molecule type" value="Genomic_DNA"/>
</dbReference>
<evidence type="ECO:0000256" key="1">
    <source>
        <dbReference type="SAM" id="MobiDB-lite"/>
    </source>
</evidence>
<proteinExistence type="predicted"/>